<dbReference type="InterPro" id="IPR052155">
    <property type="entry name" value="Biofilm_reg_signaling"/>
</dbReference>
<dbReference type="InterPro" id="IPR035919">
    <property type="entry name" value="EAL_sf"/>
</dbReference>
<dbReference type="Pfam" id="PF00990">
    <property type="entry name" value="GGDEF"/>
    <property type="match status" value="1"/>
</dbReference>
<dbReference type="SUPFAM" id="SSF55073">
    <property type="entry name" value="Nucleotide cyclase"/>
    <property type="match status" value="1"/>
</dbReference>
<dbReference type="CDD" id="cd01949">
    <property type="entry name" value="GGDEF"/>
    <property type="match status" value="1"/>
</dbReference>
<accession>A0A7V8GKJ4</accession>
<dbReference type="PROSITE" id="PS50887">
    <property type="entry name" value="GGDEF"/>
    <property type="match status" value="1"/>
</dbReference>
<gene>
    <name evidence="4" type="ORF">B1992_12965</name>
</gene>
<dbReference type="Pfam" id="PF13188">
    <property type="entry name" value="PAS_8"/>
    <property type="match status" value="1"/>
</dbReference>
<evidence type="ECO:0000256" key="1">
    <source>
        <dbReference type="SAM" id="MobiDB-lite"/>
    </source>
</evidence>
<comment type="caution">
    <text evidence="4">The sequence shown here is derived from an EMBL/GenBank/DDBJ whole genome shotgun (WGS) entry which is preliminary data.</text>
</comment>
<dbReference type="SUPFAM" id="SSF55785">
    <property type="entry name" value="PYP-like sensor domain (PAS domain)"/>
    <property type="match status" value="2"/>
</dbReference>
<dbReference type="CDD" id="cd01948">
    <property type="entry name" value="EAL"/>
    <property type="match status" value="1"/>
</dbReference>
<dbReference type="PANTHER" id="PTHR44757">
    <property type="entry name" value="DIGUANYLATE CYCLASE DGCP"/>
    <property type="match status" value="1"/>
</dbReference>
<feature type="domain" description="EAL" evidence="2">
    <location>
        <begin position="506"/>
        <end position="756"/>
    </location>
</feature>
<keyword evidence="5" id="KW-1185">Reference proteome</keyword>
<evidence type="ECO:0000313" key="4">
    <source>
        <dbReference type="EMBL" id="KAF1685173.1"/>
    </source>
</evidence>
<dbReference type="EMBL" id="MWIP01000016">
    <property type="protein sequence ID" value="KAF1685173.1"/>
    <property type="molecule type" value="Genomic_DNA"/>
</dbReference>
<proteinExistence type="predicted"/>
<dbReference type="Proteomes" id="UP000462066">
    <property type="component" value="Unassembled WGS sequence"/>
</dbReference>
<dbReference type="SUPFAM" id="SSF141868">
    <property type="entry name" value="EAL domain-like"/>
    <property type="match status" value="1"/>
</dbReference>
<dbReference type="PANTHER" id="PTHR44757:SF2">
    <property type="entry name" value="BIOFILM ARCHITECTURE MAINTENANCE PROTEIN MBAA"/>
    <property type="match status" value="1"/>
</dbReference>
<dbReference type="SMART" id="SM00052">
    <property type="entry name" value="EAL"/>
    <property type="match status" value="1"/>
</dbReference>
<dbReference type="SMART" id="SM00267">
    <property type="entry name" value="GGDEF"/>
    <property type="match status" value="1"/>
</dbReference>
<dbReference type="PROSITE" id="PS50883">
    <property type="entry name" value="EAL"/>
    <property type="match status" value="1"/>
</dbReference>
<sequence>MLHDEATGERNPGAPGEGARSLPARAWKARVGACTGTARRPPAQAGERQHASNQSRPGIRPSMRPCRGMGPTPTAGRHGHGGRVTVPAAARLPRHDPLSGNGWMLDRLGTAVWIYDIDRGSVVWANPAALEIWNADDLAELRARRMKDTTSPAVLRRLQQYQADFAARNAMFTELWTLYPHGVPRPMRVRFSGVRLDGDRTGMLCEGTAENGMEPEVMRSADALLHTQMMISLHRDDGRTLYLNPAARSAFDGRQERLAERFVQAEDHARMRDALARHRETRLTARFHTCEGIRWHEFTARTCLDPASGDPSVLVSATDVSNLKQAEALAQDMAHHDSMTGLPNRLMLSPIFDRLSAGARAAGAGLGVFFIDLDQFKSINDTLGHQHGDAFLMEVARRLSALRGPEDAVLRLGGDEFLFLATEAPDRPRLEALASEMLDRLSMPVGSSGRRLVVTPSIGLARFPDHGEDAQSLMRCADWAMYEAKTQGRNQYRLFQDRLRTRMEGQLEMLADLKEALARGQFDVHYQSRHSVAEERTVVVEALARWHHPVRGTVPASEFIPLCERAGLINPLGAFVLQRALCQQRRWQALGLDIAVSVNVSLRQLSDPGFGALVARLLAETGCQGDRIELELTETLLVEGNLTVHDNLEQVRALGMRIAIDDFGTGYSNLARLSDTDIDCIKIDRSLVFGLPRNAAIVETIIAMCRLMRVTIVAEGVETAEVAEWAGRHGCHELQGFHCGRPMPAEAMEALLLAQRGAAGRR</sequence>
<dbReference type="InterPro" id="IPR043128">
    <property type="entry name" value="Rev_trsase/Diguanyl_cyclase"/>
</dbReference>
<evidence type="ECO:0000259" key="3">
    <source>
        <dbReference type="PROSITE" id="PS50887"/>
    </source>
</evidence>
<dbReference type="Gene3D" id="3.30.70.270">
    <property type="match status" value="1"/>
</dbReference>
<evidence type="ECO:0000259" key="2">
    <source>
        <dbReference type="PROSITE" id="PS50883"/>
    </source>
</evidence>
<dbReference type="Pfam" id="PF00563">
    <property type="entry name" value="EAL"/>
    <property type="match status" value="1"/>
</dbReference>
<dbReference type="Gene3D" id="3.20.20.450">
    <property type="entry name" value="EAL domain"/>
    <property type="match status" value="1"/>
</dbReference>
<dbReference type="InterPro" id="IPR035965">
    <property type="entry name" value="PAS-like_dom_sf"/>
</dbReference>
<reference evidence="4 5" key="1">
    <citation type="submission" date="2017-10" db="EMBL/GenBank/DDBJ databases">
        <title>Whole genome sequencing of Pseudoxanthomonas broegbernensis DSM 12573(T).</title>
        <authorList>
            <person name="Kumar S."/>
            <person name="Bansal K."/>
            <person name="Kaur A."/>
            <person name="Patil P."/>
            <person name="Sharma S."/>
            <person name="Patil P.B."/>
        </authorList>
    </citation>
    <scope>NUCLEOTIDE SEQUENCE [LARGE SCALE GENOMIC DNA]</scope>
    <source>
        <strain evidence="4 5">DSM 12573</strain>
    </source>
</reference>
<dbReference type="NCBIfam" id="TIGR00254">
    <property type="entry name" value="GGDEF"/>
    <property type="match status" value="1"/>
</dbReference>
<dbReference type="InterPro" id="IPR000160">
    <property type="entry name" value="GGDEF_dom"/>
</dbReference>
<evidence type="ECO:0000313" key="5">
    <source>
        <dbReference type="Proteomes" id="UP000462066"/>
    </source>
</evidence>
<protein>
    <recommendedName>
        <fullName evidence="6">EAL domain-containing protein</fullName>
    </recommendedName>
</protein>
<feature type="domain" description="GGDEF" evidence="3">
    <location>
        <begin position="364"/>
        <end position="497"/>
    </location>
</feature>
<dbReference type="AlphaFoldDB" id="A0A7V8GKJ4"/>
<evidence type="ECO:0008006" key="6">
    <source>
        <dbReference type="Google" id="ProtNLM"/>
    </source>
</evidence>
<dbReference type="InterPro" id="IPR000014">
    <property type="entry name" value="PAS"/>
</dbReference>
<dbReference type="InterPro" id="IPR001633">
    <property type="entry name" value="EAL_dom"/>
</dbReference>
<feature type="region of interest" description="Disordered" evidence="1">
    <location>
        <begin position="1"/>
        <end position="82"/>
    </location>
</feature>
<dbReference type="InterPro" id="IPR029787">
    <property type="entry name" value="Nucleotide_cyclase"/>
</dbReference>
<name>A0A7V8GKJ4_9GAMM</name>
<dbReference type="Gene3D" id="3.30.450.20">
    <property type="entry name" value="PAS domain"/>
    <property type="match status" value="2"/>
</dbReference>
<organism evidence="4 5">
    <name type="scientific">Pseudoxanthomonas broegbernensis</name>
    <dbReference type="NCBI Taxonomy" id="83619"/>
    <lineage>
        <taxon>Bacteria</taxon>
        <taxon>Pseudomonadati</taxon>
        <taxon>Pseudomonadota</taxon>
        <taxon>Gammaproteobacteria</taxon>
        <taxon>Lysobacterales</taxon>
        <taxon>Lysobacteraceae</taxon>
        <taxon>Pseudoxanthomonas</taxon>
    </lineage>
</organism>
<dbReference type="CDD" id="cd00130">
    <property type="entry name" value="PAS"/>
    <property type="match status" value="1"/>
</dbReference>